<dbReference type="Proteomes" id="UP000019146">
    <property type="component" value="Chromosome 2"/>
</dbReference>
<name>A0A0P0RDX4_9BURK</name>
<gene>
    <name evidence="1" type="ORF">K788_0003028</name>
</gene>
<organism evidence="1 2">
    <name type="scientific">Paraburkholderia caribensis MBA4</name>
    <dbReference type="NCBI Taxonomy" id="1323664"/>
    <lineage>
        <taxon>Bacteria</taxon>
        <taxon>Pseudomonadati</taxon>
        <taxon>Pseudomonadota</taxon>
        <taxon>Betaproteobacteria</taxon>
        <taxon>Burkholderiales</taxon>
        <taxon>Burkholderiaceae</taxon>
        <taxon>Paraburkholderia</taxon>
    </lineage>
</organism>
<accession>A0A0P0RDX4</accession>
<evidence type="ECO:0000313" key="2">
    <source>
        <dbReference type="Proteomes" id="UP000019146"/>
    </source>
</evidence>
<reference evidence="1 2" key="1">
    <citation type="journal article" date="2014" name="Genome Announc.">
        <title>Draft Genome Sequence of the Haloacid-Degrading Burkholderia caribensis Strain MBA4.</title>
        <authorList>
            <person name="Pan Y."/>
            <person name="Kong K.F."/>
            <person name="Tsang J.S."/>
        </authorList>
    </citation>
    <scope>NUCLEOTIDE SEQUENCE [LARGE SCALE GENOMIC DNA]</scope>
    <source>
        <strain evidence="1 2">MBA4</strain>
    </source>
</reference>
<sequence length="42" mass="4838">MLLGRTLNTKQLFLLCYPHAMRFTTDFRSGMQISRVADCVMA</sequence>
<proteinExistence type="predicted"/>
<dbReference type="EMBL" id="CP012747">
    <property type="protein sequence ID" value="ALL66784.1"/>
    <property type="molecule type" value="Genomic_DNA"/>
</dbReference>
<protein>
    <submittedName>
        <fullName evidence="1">Uncharacterized protein</fullName>
    </submittedName>
</protein>
<evidence type="ECO:0000313" key="1">
    <source>
        <dbReference type="EMBL" id="ALL66784.1"/>
    </source>
</evidence>
<dbReference type="AlphaFoldDB" id="A0A0P0RDX4"/>
<dbReference type="KEGG" id="bcai:K788_0003028"/>